<evidence type="ECO:0000256" key="3">
    <source>
        <dbReference type="ARBA" id="ARBA00022618"/>
    </source>
</evidence>
<dbReference type="SUPFAM" id="SSF48371">
    <property type="entry name" value="ARM repeat"/>
    <property type="match status" value="1"/>
</dbReference>
<name>A0A8H6ZW28_PLEOS</name>
<evidence type="ECO:0000313" key="8">
    <source>
        <dbReference type="EMBL" id="KAF7433260.1"/>
    </source>
</evidence>
<feature type="region of interest" description="Disordered" evidence="6">
    <location>
        <begin position="674"/>
        <end position="834"/>
    </location>
</feature>
<feature type="region of interest" description="Disordered" evidence="6">
    <location>
        <begin position="311"/>
        <end position="395"/>
    </location>
</feature>
<feature type="compositionally biased region" description="Low complexity" evidence="6">
    <location>
        <begin position="805"/>
        <end position="819"/>
    </location>
</feature>
<feature type="region of interest" description="Disordered" evidence="6">
    <location>
        <begin position="875"/>
        <end position="918"/>
    </location>
</feature>
<dbReference type="InterPro" id="IPR016024">
    <property type="entry name" value="ARM-type_fold"/>
</dbReference>
<dbReference type="InterPro" id="IPR024395">
    <property type="entry name" value="CLASP_N_dom"/>
</dbReference>
<feature type="compositionally biased region" description="Low complexity" evidence="6">
    <location>
        <begin position="370"/>
        <end position="391"/>
    </location>
</feature>
<feature type="compositionally biased region" description="Polar residues" evidence="6">
    <location>
        <begin position="349"/>
        <end position="362"/>
    </location>
</feature>
<feature type="compositionally biased region" description="Polar residues" evidence="6">
    <location>
        <begin position="716"/>
        <end position="733"/>
    </location>
</feature>
<comment type="similarity">
    <text evidence="2">Belongs to the CLASP family.</text>
</comment>
<dbReference type="PANTHER" id="PTHR21567:SF9">
    <property type="entry name" value="CLIP-ASSOCIATING PROTEIN"/>
    <property type="match status" value="1"/>
</dbReference>
<dbReference type="GO" id="GO:0051301">
    <property type="term" value="P:cell division"/>
    <property type="evidence" value="ECO:0007669"/>
    <property type="project" value="UniProtKB-KW"/>
</dbReference>
<protein>
    <submittedName>
        <fullName evidence="8">Suppressor of tub2 mutation</fullName>
    </submittedName>
</protein>
<reference evidence="8" key="1">
    <citation type="submission" date="2019-07" db="EMBL/GenBank/DDBJ databases">
        <authorList>
            <person name="Palmer J.M."/>
        </authorList>
    </citation>
    <scope>NUCLEOTIDE SEQUENCE</scope>
    <source>
        <strain evidence="8">PC9</strain>
    </source>
</reference>
<feature type="compositionally biased region" description="Polar residues" evidence="6">
    <location>
        <begin position="775"/>
        <end position="792"/>
    </location>
</feature>
<evidence type="ECO:0000256" key="1">
    <source>
        <dbReference type="ARBA" id="ARBA00004186"/>
    </source>
</evidence>
<evidence type="ECO:0000256" key="4">
    <source>
        <dbReference type="ARBA" id="ARBA00022701"/>
    </source>
</evidence>
<accession>A0A8H6ZW28</accession>
<sequence length="1363" mass="148181">MASCPAETEVNLERAYDPMDVATFTPPAPLPCPTITIEFCDRQWYLNCHAFWDVDIKVDALTKLQALFETGIEVNDPDAILTVVKASLKTSNNHLTAAAVSVLPAFLPLILSHSVNHHHGVAPSASSSTSSTPPSSVIDVPLLRHVLNQLLPSGGILDRLGDKERVQAKAREALVVLGGFAFRSGGSSSLSSRSTSGKGVETPLMIFERHLKEGGLKSKVWKIREQAILTLVQIRRVHHLFPIRPYLAHLVDALEDTDAHVRDCARQSVVELFTGPGVTDAARADLKKEMIKKSVRKTIVDSVLAKVVGGNIGNYPQSEESDGGEGGNKTKEYVPPSLMLMNRRPTVGNGLNSSTLHRTASHGSAKEMSRPASRAATNASPTPTTPATPASEGPDVQAVYIASTRDLETEFASMQSAFEGKETEHNWAQRERSILRVRGMLKGGVHTRYMDAFIGCLKEGFMQWSLKTVSSLRTTVSMNTCLLYSELAAALEHVLDPFCELLLTNLLKMSSVTKKLTAQQSQASVTIILTKTSAQPRLVLPLLWNTLQEKNVQARGYAIEHFKTYLEVHAQRAKVAIEASGGAEILEKAMKKGLVDQNPAVRDKARLCFWQFYEVWKDRGVVILDKLDMTARKQLEKVCPVPDAVQLITPVTTVKKSSVAAAIAASRAKARAIATAPPTLRHQATSAAQSTPARRPSSPSTSPRSSMAPRPASPLRVSTSASPPRSKGTSNGMTRSITTAAITTTHSRQSSSTSGRMSPPSPVSDPSSAFRRRTSSPLASGNSPSPNRNSTVRRAVQVPLPASPPSRSSPSSRNPQARPIILKPLPRPSTTLFDTQDANDSLLLATNIPIPEDDSDDGNDSINLISFSTPFEVYPPASMPTPKSQAQEGPSFSPKSNDSQQLFGISNTLSSGSVDGPQGGVVVVEEAIRARAEQAESAAERLLELVEPEDEDMPNAGIPESLLIGSNGHSTPKIKGMKPGPIPISRATPPLTPMTNRSSAIMRQAALFQDSPAPNGKGTSLMGVIHDRKHETGWWVKRMALIRHDSSTIEELGVPSKLDEINSCISAFESGNCDIAQLKRIAMVCRRNPVAEPPISPFEFASPTSPSPFLTPANSVPSLQIEIWDKDKNFERLFNALMAFISPEKNDEEIEYGLIVLWEMMEHQASYLEGREADMFSVLLRVRYCQKPNVLSATNTIRDALAARIEPVYGLTTMHANLRTFLADPYPEFSTAEVRAATYAFGLIALGKFILRLPSEIAEEELPRLKDTLITALNNKSSLVVRESAAATIIAAQLVLRDEAHLFMLLDGLADEKKNLLTYLFDKHGVRGLPAQANEVSQGPSGVDKLEKEMRRLDTRMNTPPRV</sequence>
<comment type="subcellular location">
    <subcellularLocation>
        <location evidence="1">Cytoplasm</location>
        <location evidence="1">Cytoskeleton</location>
        <location evidence="1">Spindle</location>
    </subcellularLocation>
</comment>
<dbReference type="GO" id="GO:0005876">
    <property type="term" value="C:spindle microtubule"/>
    <property type="evidence" value="ECO:0007669"/>
    <property type="project" value="TreeGrafter"/>
</dbReference>
<feature type="domain" description="CLASP N-terminal" evidence="7">
    <location>
        <begin position="407"/>
        <end position="636"/>
    </location>
</feature>
<keyword evidence="9" id="KW-1185">Reference proteome</keyword>
<evidence type="ECO:0000259" key="7">
    <source>
        <dbReference type="Pfam" id="PF12348"/>
    </source>
</evidence>
<dbReference type="GO" id="GO:0005881">
    <property type="term" value="C:cytoplasmic microtubule"/>
    <property type="evidence" value="ECO:0007669"/>
    <property type="project" value="TreeGrafter"/>
</dbReference>
<feature type="compositionally biased region" description="Polar residues" evidence="6">
    <location>
        <begin position="881"/>
        <end position="913"/>
    </location>
</feature>
<evidence type="ECO:0000256" key="6">
    <source>
        <dbReference type="SAM" id="MobiDB-lite"/>
    </source>
</evidence>
<keyword evidence="5" id="KW-0131">Cell cycle</keyword>
<dbReference type="EMBL" id="JACETU010000003">
    <property type="protein sequence ID" value="KAF7433260.1"/>
    <property type="molecule type" value="Genomic_DNA"/>
</dbReference>
<dbReference type="Gene3D" id="1.25.10.10">
    <property type="entry name" value="Leucine-rich Repeat Variant"/>
    <property type="match status" value="2"/>
</dbReference>
<keyword evidence="5" id="KW-0498">Mitosis</keyword>
<evidence type="ECO:0000313" key="9">
    <source>
        <dbReference type="Proteomes" id="UP000623687"/>
    </source>
</evidence>
<dbReference type="Pfam" id="PF12348">
    <property type="entry name" value="CLASP_N"/>
    <property type="match status" value="1"/>
</dbReference>
<feature type="compositionally biased region" description="Low complexity" evidence="6">
    <location>
        <begin position="734"/>
        <end position="768"/>
    </location>
</feature>
<dbReference type="OrthoDB" id="46159at2759"/>
<comment type="caution">
    <text evidence="8">The sequence shown here is derived from an EMBL/GenBank/DDBJ whole genome shotgun (WGS) entry which is preliminary data.</text>
</comment>
<dbReference type="GO" id="GO:0005815">
    <property type="term" value="C:microtubule organizing center"/>
    <property type="evidence" value="ECO:0007669"/>
    <property type="project" value="TreeGrafter"/>
</dbReference>
<proteinExistence type="inferred from homology"/>
<evidence type="ECO:0000256" key="5">
    <source>
        <dbReference type="ARBA" id="ARBA00022776"/>
    </source>
</evidence>
<keyword evidence="3" id="KW-0132">Cell division</keyword>
<dbReference type="VEuPathDB" id="FungiDB:PC9H_005210"/>
<dbReference type="InterPro" id="IPR011989">
    <property type="entry name" value="ARM-like"/>
</dbReference>
<dbReference type="PANTHER" id="PTHR21567">
    <property type="entry name" value="CLASP"/>
    <property type="match status" value="1"/>
</dbReference>
<organism evidence="8 9">
    <name type="scientific">Pleurotus ostreatus</name>
    <name type="common">Oyster mushroom</name>
    <name type="synonym">White-rot fungus</name>
    <dbReference type="NCBI Taxonomy" id="5322"/>
    <lineage>
        <taxon>Eukaryota</taxon>
        <taxon>Fungi</taxon>
        <taxon>Dikarya</taxon>
        <taxon>Basidiomycota</taxon>
        <taxon>Agaricomycotina</taxon>
        <taxon>Agaricomycetes</taxon>
        <taxon>Agaricomycetidae</taxon>
        <taxon>Agaricales</taxon>
        <taxon>Pleurotineae</taxon>
        <taxon>Pleurotaceae</taxon>
        <taxon>Pleurotus</taxon>
    </lineage>
</organism>
<dbReference type="Proteomes" id="UP000623687">
    <property type="component" value="Unassembled WGS sequence"/>
</dbReference>
<feature type="compositionally biased region" description="Low complexity" evidence="6">
    <location>
        <begin position="686"/>
        <end position="714"/>
    </location>
</feature>
<dbReference type="GO" id="GO:1990023">
    <property type="term" value="C:mitotic spindle midzone"/>
    <property type="evidence" value="ECO:0007669"/>
    <property type="project" value="TreeGrafter"/>
</dbReference>
<dbReference type="GO" id="GO:0008017">
    <property type="term" value="F:microtubule binding"/>
    <property type="evidence" value="ECO:0007669"/>
    <property type="project" value="TreeGrafter"/>
</dbReference>
<feature type="region of interest" description="Disordered" evidence="6">
    <location>
        <begin position="963"/>
        <end position="988"/>
    </location>
</feature>
<evidence type="ECO:0000256" key="2">
    <source>
        <dbReference type="ARBA" id="ARBA00009549"/>
    </source>
</evidence>
<dbReference type="RefSeq" id="XP_036633287.1">
    <property type="nucleotide sequence ID" value="XM_036774785.1"/>
</dbReference>
<gene>
    <name evidence="8" type="primary">STU1</name>
    <name evidence="8" type="ORF">PC9H_005210</name>
</gene>
<dbReference type="GO" id="GO:0090307">
    <property type="term" value="P:mitotic spindle assembly"/>
    <property type="evidence" value="ECO:0007669"/>
    <property type="project" value="TreeGrafter"/>
</dbReference>
<dbReference type="GeneID" id="59375028"/>
<keyword evidence="4" id="KW-0493">Microtubule</keyword>